<dbReference type="Proteomes" id="UP000011682">
    <property type="component" value="Unassembled WGS sequence"/>
</dbReference>
<reference evidence="1" key="1">
    <citation type="submission" date="2013-05" db="EMBL/GenBank/DDBJ databases">
        <title>Genome assembly of Cystobacter fuscus DSM 2262.</title>
        <authorList>
            <person name="Sharma G."/>
            <person name="Khatri I."/>
            <person name="Kaur C."/>
            <person name="Mayilraj S."/>
            <person name="Subramanian S."/>
        </authorList>
    </citation>
    <scope>NUCLEOTIDE SEQUENCE [LARGE SCALE GENOMIC DNA]</scope>
    <source>
        <strain evidence="1">DSM 2262</strain>
    </source>
</reference>
<organism evidence="1 2">
    <name type="scientific">Cystobacter fuscus (strain ATCC 25194 / DSM 2262 / NBRC 100088 / M29)</name>
    <dbReference type="NCBI Taxonomy" id="1242864"/>
    <lineage>
        <taxon>Bacteria</taxon>
        <taxon>Pseudomonadati</taxon>
        <taxon>Myxococcota</taxon>
        <taxon>Myxococcia</taxon>
        <taxon>Myxococcales</taxon>
        <taxon>Cystobacterineae</taxon>
        <taxon>Archangiaceae</taxon>
        <taxon>Cystobacter</taxon>
    </lineage>
</organism>
<protein>
    <submittedName>
        <fullName evidence="1">Uncharacterized protein</fullName>
    </submittedName>
</protein>
<dbReference type="AlphaFoldDB" id="S9QJ81"/>
<accession>S9QJ81</accession>
<keyword evidence="2" id="KW-1185">Reference proteome</keyword>
<comment type="caution">
    <text evidence="1">The sequence shown here is derived from an EMBL/GenBank/DDBJ whole genome shotgun (WGS) entry which is preliminary data.</text>
</comment>
<evidence type="ECO:0000313" key="2">
    <source>
        <dbReference type="Proteomes" id="UP000011682"/>
    </source>
</evidence>
<sequence length="39" mass="4376">MGWQVAKPRRQQHPWCRLLETTTSVESIASQVGYSGVTS</sequence>
<gene>
    <name evidence="1" type="ORF">D187_007865</name>
</gene>
<dbReference type="EMBL" id="ANAH02000066">
    <property type="protein sequence ID" value="EPX56523.1"/>
    <property type="molecule type" value="Genomic_DNA"/>
</dbReference>
<name>S9QJ81_CYSF2</name>
<proteinExistence type="predicted"/>
<evidence type="ECO:0000313" key="1">
    <source>
        <dbReference type="EMBL" id="EPX56523.1"/>
    </source>
</evidence>